<keyword evidence="2" id="KW-1185">Reference proteome</keyword>
<name>A0ACD3AZ17_9AGAR</name>
<reference evidence="1 2" key="1">
    <citation type="journal article" date="2019" name="Nat. Ecol. Evol.">
        <title>Megaphylogeny resolves global patterns of mushroom evolution.</title>
        <authorList>
            <person name="Varga T."/>
            <person name="Krizsan K."/>
            <person name="Foldi C."/>
            <person name="Dima B."/>
            <person name="Sanchez-Garcia M."/>
            <person name="Sanchez-Ramirez S."/>
            <person name="Szollosi G.J."/>
            <person name="Szarkandi J.G."/>
            <person name="Papp V."/>
            <person name="Albert L."/>
            <person name="Andreopoulos W."/>
            <person name="Angelini C."/>
            <person name="Antonin V."/>
            <person name="Barry K.W."/>
            <person name="Bougher N.L."/>
            <person name="Buchanan P."/>
            <person name="Buyck B."/>
            <person name="Bense V."/>
            <person name="Catcheside P."/>
            <person name="Chovatia M."/>
            <person name="Cooper J."/>
            <person name="Damon W."/>
            <person name="Desjardin D."/>
            <person name="Finy P."/>
            <person name="Geml J."/>
            <person name="Haridas S."/>
            <person name="Hughes K."/>
            <person name="Justo A."/>
            <person name="Karasinski D."/>
            <person name="Kautmanova I."/>
            <person name="Kiss B."/>
            <person name="Kocsube S."/>
            <person name="Kotiranta H."/>
            <person name="LaButti K.M."/>
            <person name="Lechner B.E."/>
            <person name="Liimatainen K."/>
            <person name="Lipzen A."/>
            <person name="Lukacs Z."/>
            <person name="Mihaltcheva S."/>
            <person name="Morgado L.N."/>
            <person name="Niskanen T."/>
            <person name="Noordeloos M.E."/>
            <person name="Ohm R.A."/>
            <person name="Ortiz-Santana B."/>
            <person name="Ovrebo C."/>
            <person name="Racz N."/>
            <person name="Riley R."/>
            <person name="Savchenko A."/>
            <person name="Shiryaev A."/>
            <person name="Soop K."/>
            <person name="Spirin V."/>
            <person name="Szebenyi C."/>
            <person name="Tomsovsky M."/>
            <person name="Tulloss R.E."/>
            <person name="Uehling J."/>
            <person name="Grigoriev I.V."/>
            <person name="Vagvolgyi C."/>
            <person name="Papp T."/>
            <person name="Martin F.M."/>
            <person name="Miettinen O."/>
            <person name="Hibbett D.S."/>
            <person name="Nagy L.G."/>
        </authorList>
    </citation>
    <scope>NUCLEOTIDE SEQUENCE [LARGE SCALE GENOMIC DNA]</scope>
    <source>
        <strain evidence="1 2">NL-1719</strain>
    </source>
</reference>
<evidence type="ECO:0000313" key="1">
    <source>
        <dbReference type="EMBL" id="TFK70862.1"/>
    </source>
</evidence>
<sequence length="103" mass="11692">MDLSACSPASTYSISNNQQNSYLIHYRYHHYNVQHHRQLNTPNQTGTLSPSPSLVNNQNLYIRTYVQSSPRYQPSYLTPSSTFTSNSINTHTPNSQSPNQSNT</sequence>
<evidence type="ECO:0000313" key="2">
    <source>
        <dbReference type="Proteomes" id="UP000308600"/>
    </source>
</evidence>
<proteinExistence type="predicted"/>
<dbReference type="Proteomes" id="UP000308600">
    <property type="component" value="Unassembled WGS sequence"/>
</dbReference>
<organism evidence="1 2">
    <name type="scientific">Pluteus cervinus</name>
    <dbReference type="NCBI Taxonomy" id="181527"/>
    <lineage>
        <taxon>Eukaryota</taxon>
        <taxon>Fungi</taxon>
        <taxon>Dikarya</taxon>
        <taxon>Basidiomycota</taxon>
        <taxon>Agaricomycotina</taxon>
        <taxon>Agaricomycetes</taxon>
        <taxon>Agaricomycetidae</taxon>
        <taxon>Agaricales</taxon>
        <taxon>Pluteineae</taxon>
        <taxon>Pluteaceae</taxon>
        <taxon>Pluteus</taxon>
    </lineage>
</organism>
<dbReference type="EMBL" id="ML208306">
    <property type="protein sequence ID" value="TFK70862.1"/>
    <property type="molecule type" value="Genomic_DNA"/>
</dbReference>
<accession>A0ACD3AZ17</accession>
<protein>
    <submittedName>
        <fullName evidence="1">Uncharacterized protein</fullName>
    </submittedName>
</protein>
<gene>
    <name evidence="1" type="ORF">BDN72DRAFT_838392</name>
</gene>